<feature type="transmembrane region" description="Helical" evidence="13">
    <location>
        <begin position="145"/>
        <end position="167"/>
    </location>
</feature>
<dbReference type="GO" id="GO:0009306">
    <property type="term" value="P:protein secretion"/>
    <property type="evidence" value="ECO:0007669"/>
    <property type="project" value="InterPro"/>
</dbReference>
<dbReference type="Gene3D" id="6.10.250.2080">
    <property type="match status" value="1"/>
</dbReference>
<dbReference type="InterPro" id="IPR029025">
    <property type="entry name" value="T3SS_substrate_exporter_C"/>
</dbReference>
<protein>
    <recommendedName>
        <fullName evidence="3 13">Flagellar biosynthetic protein FlhB</fullName>
    </recommendedName>
</protein>
<evidence type="ECO:0000313" key="15">
    <source>
        <dbReference type="EMBL" id="NGP17939.1"/>
    </source>
</evidence>
<feature type="transmembrane region" description="Helical" evidence="13">
    <location>
        <begin position="87"/>
        <end position="112"/>
    </location>
</feature>
<proteinExistence type="inferred from homology"/>
<evidence type="ECO:0000313" key="16">
    <source>
        <dbReference type="Proteomes" id="UP000474802"/>
    </source>
</evidence>
<keyword evidence="8 13" id="KW-0653">Protein transport</keyword>
<evidence type="ECO:0000256" key="5">
    <source>
        <dbReference type="ARBA" id="ARBA00022475"/>
    </source>
</evidence>
<evidence type="ECO:0000256" key="7">
    <source>
        <dbReference type="ARBA" id="ARBA00022795"/>
    </source>
</evidence>
<feature type="transmembrane region" description="Helical" evidence="13">
    <location>
        <begin position="35"/>
        <end position="55"/>
    </location>
</feature>
<keyword evidence="7 13" id="KW-1005">Bacterial flagellum biogenesis</keyword>
<evidence type="ECO:0000256" key="4">
    <source>
        <dbReference type="ARBA" id="ARBA00022448"/>
    </source>
</evidence>
<dbReference type="FunFam" id="3.40.1690.10:FF:000001">
    <property type="entry name" value="Flagellar biosynthetic protein FlhB"/>
    <property type="match status" value="1"/>
</dbReference>
<comment type="subcellular location">
    <subcellularLocation>
        <location evidence="1">Cell membrane</location>
        <topology evidence="1">Multi-pass membrane protein</topology>
    </subcellularLocation>
</comment>
<keyword evidence="5 13" id="KW-1003">Cell membrane</keyword>
<keyword evidence="4 13" id="KW-0813">Transport</keyword>
<evidence type="ECO:0000256" key="11">
    <source>
        <dbReference type="ARBA" id="ARBA00023225"/>
    </source>
</evidence>
<evidence type="ECO:0000256" key="1">
    <source>
        <dbReference type="ARBA" id="ARBA00004651"/>
    </source>
</evidence>
<keyword evidence="10 13" id="KW-0472">Membrane</keyword>
<dbReference type="EMBL" id="JAALFG010000002">
    <property type="protein sequence ID" value="NGP17939.1"/>
    <property type="molecule type" value="Genomic_DNA"/>
</dbReference>
<name>A0A6M1SDH6_9HYPH</name>
<keyword evidence="11 13" id="KW-1006">Bacterial flagellum protein export</keyword>
<dbReference type="GO" id="GO:0044780">
    <property type="term" value="P:bacterial-type flagellum assembly"/>
    <property type="evidence" value="ECO:0007669"/>
    <property type="project" value="InterPro"/>
</dbReference>
<dbReference type="PANTHER" id="PTHR30531">
    <property type="entry name" value="FLAGELLAR BIOSYNTHETIC PROTEIN FLHB"/>
    <property type="match status" value="1"/>
</dbReference>
<evidence type="ECO:0000256" key="8">
    <source>
        <dbReference type="ARBA" id="ARBA00022927"/>
    </source>
</evidence>
<dbReference type="PANTHER" id="PTHR30531:SF12">
    <property type="entry name" value="FLAGELLAR BIOSYNTHETIC PROTEIN FLHB"/>
    <property type="match status" value="1"/>
</dbReference>
<evidence type="ECO:0000256" key="10">
    <source>
        <dbReference type="ARBA" id="ARBA00023136"/>
    </source>
</evidence>
<comment type="function">
    <text evidence="12 13">Required for formation of the rod structure in the basal body of the flagellar apparatus. Together with FliI and FliH, may constitute the export apparatus of flagellin.</text>
</comment>
<dbReference type="PRINTS" id="PR00950">
    <property type="entry name" value="TYPE3IMSPROT"/>
</dbReference>
<evidence type="ECO:0000256" key="9">
    <source>
        <dbReference type="ARBA" id="ARBA00022989"/>
    </source>
</evidence>
<keyword evidence="15" id="KW-0966">Cell projection</keyword>
<dbReference type="Gene3D" id="3.40.1690.10">
    <property type="entry name" value="secretion proteins EscU"/>
    <property type="match status" value="1"/>
</dbReference>
<reference evidence="15 16" key="1">
    <citation type="submission" date="2020-02" db="EMBL/GenBank/DDBJ databases">
        <authorList>
            <person name="Khan S.A."/>
            <person name="Jeon C.O."/>
            <person name="Chun B.H."/>
        </authorList>
    </citation>
    <scope>NUCLEOTIDE SEQUENCE [LARGE SCALE GENOMIC DNA]</scope>
    <source>
        <strain evidence="15 16">H239</strain>
    </source>
</reference>
<evidence type="ECO:0000256" key="3">
    <source>
        <dbReference type="ARBA" id="ARBA00021622"/>
    </source>
</evidence>
<dbReference type="SUPFAM" id="SSF160544">
    <property type="entry name" value="EscU C-terminal domain-like"/>
    <property type="match status" value="1"/>
</dbReference>
<comment type="caution">
    <text evidence="15">The sequence shown here is derived from an EMBL/GenBank/DDBJ whole genome shotgun (WGS) entry which is preliminary data.</text>
</comment>
<evidence type="ECO:0000256" key="12">
    <source>
        <dbReference type="ARBA" id="ARBA00025078"/>
    </source>
</evidence>
<gene>
    <name evidence="13 15" type="primary">flhB</name>
    <name evidence="15" type="ORF">G5575_09990</name>
</gene>
<evidence type="ECO:0000256" key="2">
    <source>
        <dbReference type="ARBA" id="ARBA00010690"/>
    </source>
</evidence>
<comment type="similarity">
    <text evidence="2 13">Belongs to the type III secretion exporter family.</text>
</comment>
<sequence length="363" mass="40000">MSDEAPEQESKTEDPSQKKLEDAHKKGDVAKSQEVTAWFMLLGSAIVFAAMSPWGGEELGASLRLILLNADQFDVEGAGFGSFFNGLAFTVVGLVLAPLVVLMICGVLANLVQHRPVWSFEPVTPKFSKVSPLAGFKRLFSMEALVNFGKGLAKIGVVGTVVFMVCWPERDRLDTMMTADPVAILMDFQELGVKIFIAVLIVVTAIAAADFFYVRQKWWKRQMMTVQETKEEYKQQEGDPHVKGKLRQMRQERSRKRMMAAVPDATVVITNPTHFAVALKYDKDMAAPKCVAKGADAVALRIRALATENDVPIVENPPLARALFAAMDIDDTIPNEHFKAVAEVIGFVMRLKQGKAGGWRPSA</sequence>
<keyword evidence="16" id="KW-1185">Reference proteome</keyword>
<dbReference type="RefSeq" id="WP_164534184.1">
    <property type="nucleotide sequence ID" value="NZ_JAALFG010000002.1"/>
</dbReference>
<dbReference type="NCBIfam" id="TIGR00328">
    <property type="entry name" value="flhB"/>
    <property type="match status" value="1"/>
</dbReference>
<evidence type="ECO:0000256" key="6">
    <source>
        <dbReference type="ARBA" id="ARBA00022692"/>
    </source>
</evidence>
<organism evidence="15 16">
    <name type="scientific">Devosia aurantiaca</name>
    <dbReference type="NCBI Taxonomy" id="2714858"/>
    <lineage>
        <taxon>Bacteria</taxon>
        <taxon>Pseudomonadati</taxon>
        <taxon>Pseudomonadota</taxon>
        <taxon>Alphaproteobacteria</taxon>
        <taxon>Hyphomicrobiales</taxon>
        <taxon>Devosiaceae</taxon>
        <taxon>Devosia</taxon>
    </lineage>
</organism>
<evidence type="ECO:0000256" key="14">
    <source>
        <dbReference type="SAM" id="MobiDB-lite"/>
    </source>
</evidence>
<feature type="region of interest" description="Disordered" evidence="14">
    <location>
        <begin position="1"/>
        <end position="27"/>
    </location>
</feature>
<dbReference type="InterPro" id="IPR006136">
    <property type="entry name" value="FlhB"/>
</dbReference>
<evidence type="ECO:0000256" key="13">
    <source>
        <dbReference type="RuleBase" id="RU364091"/>
    </source>
</evidence>
<feature type="compositionally biased region" description="Basic and acidic residues" evidence="14">
    <location>
        <begin position="8"/>
        <end position="27"/>
    </location>
</feature>
<keyword evidence="15" id="KW-0282">Flagellum</keyword>
<keyword evidence="6 13" id="KW-0812">Transmembrane</keyword>
<dbReference type="Proteomes" id="UP000474802">
    <property type="component" value="Unassembled WGS sequence"/>
</dbReference>
<dbReference type="Pfam" id="PF01312">
    <property type="entry name" value="Bac_export_2"/>
    <property type="match status" value="1"/>
</dbReference>
<keyword evidence="9 13" id="KW-1133">Transmembrane helix</keyword>
<dbReference type="AlphaFoldDB" id="A0A6M1SDH6"/>
<dbReference type="InterPro" id="IPR006135">
    <property type="entry name" value="T3SS_substrate_exporter"/>
</dbReference>
<keyword evidence="15" id="KW-0969">Cilium</keyword>
<reference evidence="15 16" key="2">
    <citation type="submission" date="2020-03" db="EMBL/GenBank/DDBJ databases">
        <title>Devosia chinhatensis sp. nov., isolated from a hexachlorocyclohexane (HCH) dump site in India.</title>
        <authorList>
            <person name="Kumar M."/>
            <person name="Lal R."/>
        </authorList>
    </citation>
    <scope>NUCLEOTIDE SEQUENCE [LARGE SCALE GENOMIC DNA]</scope>
    <source>
        <strain evidence="15 16">H239</strain>
    </source>
</reference>
<dbReference type="GO" id="GO:0005886">
    <property type="term" value="C:plasma membrane"/>
    <property type="evidence" value="ECO:0007669"/>
    <property type="project" value="UniProtKB-SubCell"/>
</dbReference>
<feature type="transmembrane region" description="Helical" evidence="13">
    <location>
        <begin position="195"/>
        <end position="214"/>
    </location>
</feature>
<accession>A0A6M1SDH6</accession>